<sequence>MSRDLKTKLAELYSENAVAKILRTATVLLENNSHGAELATIRDSLEALGRTWSDPLHGQARRHDIHDLGFMIQPHMRARWELYHDTEAFETVKVAAESLLGDSTLPLARSARGTTSTGLRA</sequence>
<dbReference type="EMBL" id="CALLCH030000018">
    <property type="protein sequence ID" value="CAI4218890.1"/>
    <property type="molecule type" value="Genomic_DNA"/>
</dbReference>
<keyword evidence="1" id="KW-0378">Hydrolase</keyword>
<dbReference type="OrthoDB" id="2317065at2759"/>
<dbReference type="InterPro" id="IPR052369">
    <property type="entry name" value="UG_Glycosaminoglycan_Hydrolase"/>
</dbReference>
<dbReference type="GO" id="GO:0000272">
    <property type="term" value="P:polysaccharide catabolic process"/>
    <property type="evidence" value="ECO:0007669"/>
    <property type="project" value="TreeGrafter"/>
</dbReference>
<dbReference type="Gene3D" id="1.50.10.10">
    <property type="match status" value="1"/>
</dbReference>
<dbReference type="Proteomes" id="UP000838763">
    <property type="component" value="Unassembled WGS sequence"/>
</dbReference>
<proteinExistence type="predicted"/>
<evidence type="ECO:0000256" key="1">
    <source>
        <dbReference type="ARBA" id="ARBA00022801"/>
    </source>
</evidence>
<gene>
    <name evidence="2" type="ORF">PPNO1_LOCUS8463</name>
</gene>
<dbReference type="PANTHER" id="PTHR36845">
    <property type="entry name" value="HYDROLASE, PUTATIVE (AFU_ORTHOLOGUE AFUA_7G05090)-RELATED"/>
    <property type="match status" value="1"/>
</dbReference>
<protein>
    <submittedName>
        <fullName evidence="2">Uncharacterized protein</fullName>
    </submittedName>
</protein>
<organism evidence="2 3">
    <name type="scientific">Parascedosporium putredinis</name>
    <dbReference type="NCBI Taxonomy" id="1442378"/>
    <lineage>
        <taxon>Eukaryota</taxon>
        <taxon>Fungi</taxon>
        <taxon>Dikarya</taxon>
        <taxon>Ascomycota</taxon>
        <taxon>Pezizomycotina</taxon>
        <taxon>Sordariomycetes</taxon>
        <taxon>Hypocreomycetidae</taxon>
        <taxon>Microascales</taxon>
        <taxon>Microascaceae</taxon>
        <taxon>Parascedosporium</taxon>
    </lineage>
</organism>
<dbReference type="InterPro" id="IPR012341">
    <property type="entry name" value="6hp_glycosidase-like_sf"/>
</dbReference>
<evidence type="ECO:0000313" key="3">
    <source>
        <dbReference type="Proteomes" id="UP000838763"/>
    </source>
</evidence>
<accession>A0A9P1MDH3</accession>
<evidence type="ECO:0000313" key="2">
    <source>
        <dbReference type="EMBL" id="CAI4218890.1"/>
    </source>
</evidence>
<name>A0A9P1MDH3_9PEZI</name>
<dbReference type="PANTHER" id="PTHR36845:SF1">
    <property type="entry name" value="HYDROLASE, PUTATIVE (AFU_ORTHOLOGUE AFUA_7G05090)-RELATED"/>
    <property type="match status" value="1"/>
</dbReference>
<keyword evidence="3" id="KW-1185">Reference proteome</keyword>
<comment type="caution">
    <text evidence="2">The sequence shown here is derived from an EMBL/GenBank/DDBJ whole genome shotgun (WGS) entry which is preliminary data.</text>
</comment>
<dbReference type="GO" id="GO:0052757">
    <property type="term" value="F:chondroitin hydrolase activity"/>
    <property type="evidence" value="ECO:0007669"/>
    <property type="project" value="TreeGrafter"/>
</dbReference>
<dbReference type="AlphaFoldDB" id="A0A9P1MDH3"/>
<reference evidence="2" key="1">
    <citation type="submission" date="2022-11" db="EMBL/GenBank/DDBJ databases">
        <authorList>
            <person name="Scott C."/>
            <person name="Bruce N."/>
        </authorList>
    </citation>
    <scope>NUCLEOTIDE SEQUENCE</scope>
</reference>